<evidence type="ECO:0000256" key="7">
    <source>
        <dbReference type="SAM" id="Phobius"/>
    </source>
</evidence>
<dbReference type="GO" id="GO:0008324">
    <property type="term" value="F:monoatomic cation transmembrane transporter activity"/>
    <property type="evidence" value="ECO:0007669"/>
    <property type="project" value="InterPro"/>
</dbReference>
<feature type="transmembrane region" description="Helical" evidence="7">
    <location>
        <begin position="44"/>
        <end position="63"/>
    </location>
</feature>
<dbReference type="InterPro" id="IPR002524">
    <property type="entry name" value="Cation_efflux"/>
</dbReference>
<feature type="transmembrane region" description="Helical" evidence="7">
    <location>
        <begin position="155"/>
        <end position="175"/>
    </location>
</feature>
<evidence type="ECO:0000256" key="6">
    <source>
        <dbReference type="ARBA" id="ARBA00023136"/>
    </source>
</evidence>
<dbReference type="InterPro" id="IPR027470">
    <property type="entry name" value="Cation_efflux_CTD"/>
</dbReference>
<comment type="caution">
    <text evidence="10">The sequence shown here is derived from an EMBL/GenBank/DDBJ whole genome shotgun (WGS) entry which is preliminary data.</text>
</comment>
<feature type="transmembrane region" description="Helical" evidence="7">
    <location>
        <begin position="84"/>
        <end position="103"/>
    </location>
</feature>
<evidence type="ECO:0000256" key="5">
    <source>
        <dbReference type="ARBA" id="ARBA00022989"/>
    </source>
</evidence>
<dbReference type="InterPro" id="IPR027469">
    <property type="entry name" value="Cation_efflux_TMD_sf"/>
</dbReference>
<dbReference type="AlphaFoldDB" id="A0AAJ1SZ63"/>
<feature type="transmembrane region" description="Helical" evidence="7">
    <location>
        <begin position="115"/>
        <end position="134"/>
    </location>
</feature>
<dbReference type="Pfam" id="PF16916">
    <property type="entry name" value="ZT_dimer"/>
    <property type="match status" value="1"/>
</dbReference>
<name>A0AAJ1SZ63_9BACI</name>
<dbReference type="Proteomes" id="UP001237207">
    <property type="component" value="Unassembled WGS sequence"/>
</dbReference>
<dbReference type="SUPFAM" id="SSF161111">
    <property type="entry name" value="Cation efflux protein transmembrane domain-like"/>
    <property type="match status" value="1"/>
</dbReference>
<keyword evidence="3" id="KW-0813">Transport</keyword>
<organism evidence="10 11">
    <name type="scientific">Oikeobacillus pervagus</name>
    <dbReference type="NCBI Taxonomy" id="1325931"/>
    <lineage>
        <taxon>Bacteria</taxon>
        <taxon>Bacillati</taxon>
        <taxon>Bacillota</taxon>
        <taxon>Bacilli</taxon>
        <taxon>Bacillales</taxon>
        <taxon>Bacillaceae</taxon>
        <taxon>Oikeobacillus</taxon>
    </lineage>
</organism>
<evidence type="ECO:0000256" key="3">
    <source>
        <dbReference type="ARBA" id="ARBA00022448"/>
    </source>
</evidence>
<feature type="transmembrane region" description="Helical" evidence="7">
    <location>
        <begin position="12"/>
        <end position="32"/>
    </location>
</feature>
<evidence type="ECO:0000256" key="2">
    <source>
        <dbReference type="ARBA" id="ARBA00008114"/>
    </source>
</evidence>
<evidence type="ECO:0000256" key="4">
    <source>
        <dbReference type="ARBA" id="ARBA00022692"/>
    </source>
</evidence>
<dbReference type="InterPro" id="IPR058533">
    <property type="entry name" value="Cation_efflux_TM"/>
</dbReference>
<evidence type="ECO:0000259" key="9">
    <source>
        <dbReference type="Pfam" id="PF16916"/>
    </source>
</evidence>
<dbReference type="GO" id="GO:0016020">
    <property type="term" value="C:membrane"/>
    <property type="evidence" value="ECO:0007669"/>
    <property type="project" value="UniProtKB-SubCell"/>
</dbReference>
<evidence type="ECO:0000256" key="1">
    <source>
        <dbReference type="ARBA" id="ARBA00004141"/>
    </source>
</evidence>
<dbReference type="Pfam" id="PF01545">
    <property type="entry name" value="Cation_efflux"/>
    <property type="match status" value="1"/>
</dbReference>
<dbReference type="InterPro" id="IPR036837">
    <property type="entry name" value="Cation_efflux_CTD_sf"/>
</dbReference>
<dbReference type="InterPro" id="IPR050291">
    <property type="entry name" value="CDF_Transporter"/>
</dbReference>
<keyword evidence="5 7" id="KW-1133">Transmembrane helix</keyword>
<dbReference type="RefSeq" id="WP_307257520.1">
    <property type="nucleotide sequence ID" value="NZ_JAUSUC010000021.1"/>
</dbReference>
<comment type="subcellular location">
    <subcellularLocation>
        <location evidence="1">Membrane</location>
        <topology evidence="1">Multi-pass membrane protein</topology>
    </subcellularLocation>
</comment>
<feature type="transmembrane region" description="Helical" evidence="7">
    <location>
        <begin position="181"/>
        <end position="199"/>
    </location>
</feature>
<dbReference type="SUPFAM" id="SSF160240">
    <property type="entry name" value="Cation efflux protein cytoplasmic domain-like"/>
    <property type="match status" value="1"/>
</dbReference>
<dbReference type="PANTHER" id="PTHR43840">
    <property type="entry name" value="MITOCHONDRIAL METAL TRANSPORTER 1-RELATED"/>
    <property type="match status" value="1"/>
</dbReference>
<evidence type="ECO:0000313" key="10">
    <source>
        <dbReference type="EMBL" id="MDQ0215515.1"/>
    </source>
</evidence>
<keyword evidence="11" id="KW-1185">Reference proteome</keyword>
<comment type="similarity">
    <text evidence="2">Belongs to the cation diffusion facilitator (CDF) transporter (TC 2.A.4) family.</text>
</comment>
<protein>
    <submittedName>
        <fullName evidence="10">Cation diffusion facilitator family transporter</fullName>
    </submittedName>
</protein>
<dbReference type="Gene3D" id="1.20.1510.10">
    <property type="entry name" value="Cation efflux protein transmembrane domain"/>
    <property type="match status" value="1"/>
</dbReference>
<feature type="domain" description="Cation efflux protein transmembrane" evidence="8">
    <location>
        <begin position="14"/>
        <end position="205"/>
    </location>
</feature>
<reference evidence="10" key="1">
    <citation type="submission" date="2023-07" db="EMBL/GenBank/DDBJ databases">
        <title>Genomic Encyclopedia of Type Strains, Phase IV (KMG-IV): sequencing the most valuable type-strain genomes for metagenomic binning, comparative biology and taxonomic classification.</title>
        <authorList>
            <person name="Goeker M."/>
        </authorList>
    </citation>
    <scope>NUCLEOTIDE SEQUENCE</scope>
    <source>
        <strain evidence="10">DSM 23947</strain>
    </source>
</reference>
<keyword evidence="6 7" id="KW-0472">Membrane</keyword>
<proteinExistence type="inferred from homology"/>
<evidence type="ECO:0000313" key="11">
    <source>
        <dbReference type="Proteomes" id="UP001237207"/>
    </source>
</evidence>
<dbReference type="PANTHER" id="PTHR43840:SF50">
    <property type="entry name" value="MANGANESE EFFLUX SYSTEM PROTEIN MNES"/>
    <property type="match status" value="1"/>
</dbReference>
<accession>A0AAJ1SZ63</accession>
<dbReference type="NCBIfam" id="TIGR01297">
    <property type="entry name" value="CDF"/>
    <property type="match status" value="1"/>
</dbReference>
<keyword evidence="4 7" id="KW-0812">Transmembrane</keyword>
<dbReference type="FunFam" id="1.20.1510.10:FF:000006">
    <property type="entry name" value="Divalent cation efflux transporter"/>
    <property type="match status" value="1"/>
</dbReference>
<dbReference type="EMBL" id="JAUSUC010000021">
    <property type="protein sequence ID" value="MDQ0215515.1"/>
    <property type="molecule type" value="Genomic_DNA"/>
</dbReference>
<sequence>MAEHDLKLGERGAIISISAYIILSILKLVVGYMSGSEALKADGLNNSTDIIASVAVLIGLRVSQKPADEDHRYGHWRAETVSSLVASFIMMTVGVSVLFQSIISFFSNEAKTPDLLSAWTALFAAVIMFFVYRFNLKLGKQINSQAVKAAAKDNLSDALVSIGTAIGIIGAQFQLPWLDPFIAVIIGLIICKTAWEIFWEASHDLTDGFNEEELHHFEQIVLKVKGVKKLGSIKARKYGNRVVVDLVIFVNPDLNVRTSHHISDEVEKALKDEGAVSDAHVHIEPSE</sequence>
<gene>
    <name evidence="10" type="ORF">J2S13_001933</name>
</gene>
<dbReference type="Gene3D" id="3.30.70.1350">
    <property type="entry name" value="Cation efflux protein, cytoplasmic domain"/>
    <property type="match status" value="1"/>
</dbReference>
<evidence type="ECO:0000259" key="8">
    <source>
        <dbReference type="Pfam" id="PF01545"/>
    </source>
</evidence>
<feature type="domain" description="Cation efflux protein cytoplasmic" evidence="9">
    <location>
        <begin position="211"/>
        <end position="285"/>
    </location>
</feature>